<evidence type="ECO:0000256" key="1">
    <source>
        <dbReference type="ARBA" id="ARBA00005417"/>
    </source>
</evidence>
<dbReference type="CDD" id="cd03257">
    <property type="entry name" value="ABC_NikE_OppD_transporters"/>
    <property type="match status" value="1"/>
</dbReference>
<dbReference type="Proteomes" id="UP000651120">
    <property type="component" value="Unassembled WGS sequence"/>
</dbReference>
<dbReference type="PROSITE" id="PS50893">
    <property type="entry name" value="ABC_TRANSPORTER_2"/>
    <property type="match status" value="1"/>
</dbReference>
<dbReference type="OMA" id="QWFWQPA"/>
<dbReference type="GO" id="GO:0005524">
    <property type="term" value="F:ATP binding"/>
    <property type="evidence" value="ECO:0007669"/>
    <property type="project" value="UniProtKB-KW"/>
</dbReference>
<dbReference type="InterPro" id="IPR027417">
    <property type="entry name" value="P-loop_NTPase"/>
</dbReference>
<sequence length="320" mass="36117">MKALVKTERLSKYFPVGGLLRPRGYVKAVDNVDLEIYEGETLGLVGETGSGKTTLGRLILKLIEPTSGRIVFDGVDITRLSGEKLREFRRKAQIIFQDPYMSLNPRLTVYQTLLEVIKVHKLPISDPEEYIAKMLELVGLERGQLHRYPHEFSGGQRQRIAILRALILEPKFLVLDEPTSALDVSVQAQILNMLKDLQKRLGLTYLFISHDIGAVRYMSDRIAVMYMGKIVELGPADAVIKEPLHPYTQALISALPVPDPRAARGRKTLLLQGEPPSPINPPPGCRFYPRCPYFIKGKCDKEEPQLKEVKNGRYVACHLY</sequence>
<protein>
    <submittedName>
        <fullName evidence="6">ABC transporter ATP-binding protein</fullName>
    </submittedName>
</protein>
<dbReference type="InterPro" id="IPR003439">
    <property type="entry name" value="ABC_transporter-like_ATP-bd"/>
</dbReference>
<dbReference type="NCBIfam" id="TIGR01727">
    <property type="entry name" value="oligo_HPY"/>
    <property type="match status" value="1"/>
</dbReference>
<dbReference type="InterPro" id="IPR017871">
    <property type="entry name" value="ABC_transporter-like_CS"/>
</dbReference>
<comment type="similarity">
    <text evidence="1">Belongs to the ABC transporter superfamily.</text>
</comment>
<dbReference type="AlphaFoldDB" id="A0A832WHL5"/>
<feature type="domain" description="ABC transporter" evidence="5">
    <location>
        <begin position="5"/>
        <end position="252"/>
    </location>
</feature>
<keyword evidence="3" id="KW-0547">Nucleotide-binding</keyword>
<organism evidence="6 7">
    <name type="scientific">Pyrobaculum aerophilum</name>
    <dbReference type="NCBI Taxonomy" id="13773"/>
    <lineage>
        <taxon>Archaea</taxon>
        <taxon>Thermoproteota</taxon>
        <taxon>Thermoprotei</taxon>
        <taxon>Thermoproteales</taxon>
        <taxon>Thermoproteaceae</taxon>
        <taxon>Pyrobaculum</taxon>
    </lineage>
</organism>
<dbReference type="EMBL" id="DUJP01000032">
    <property type="protein sequence ID" value="HII47680.1"/>
    <property type="molecule type" value="Genomic_DNA"/>
</dbReference>
<name>A0A832WHL5_9CREN</name>
<evidence type="ECO:0000259" key="5">
    <source>
        <dbReference type="PROSITE" id="PS50893"/>
    </source>
</evidence>
<dbReference type="GO" id="GO:0016887">
    <property type="term" value="F:ATP hydrolysis activity"/>
    <property type="evidence" value="ECO:0007669"/>
    <property type="project" value="InterPro"/>
</dbReference>
<reference evidence="6" key="1">
    <citation type="journal article" date="2020" name="bioRxiv">
        <title>A rank-normalized archaeal taxonomy based on genome phylogeny resolves widespread incomplete and uneven classifications.</title>
        <authorList>
            <person name="Rinke C."/>
            <person name="Chuvochina M."/>
            <person name="Mussig A.J."/>
            <person name="Chaumeil P.-A."/>
            <person name="Waite D.W."/>
            <person name="Whitman W.B."/>
            <person name="Parks D.H."/>
            <person name="Hugenholtz P."/>
        </authorList>
    </citation>
    <scope>NUCLEOTIDE SEQUENCE</scope>
    <source>
        <strain evidence="6">UBA8839</strain>
    </source>
</reference>
<dbReference type="FunFam" id="3.40.50.300:FF:000016">
    <property type="entry name" value="Oligopeptide ABC transporter ATP-binding component"/>
    <property type="match status" value="1"/>
</dbReference>
<evidence type="ECO:0000313" key="7">
    <source>
        <dbReference type="Proteomes" id="UP000651120"/>
    </source>
</evidence>
<gene>
    <name evidence="6" type="ORF">HA333_09665</name>
</gene>
<dbReference type="InterPro" id="IPR013563">
    <property type="entry name" value="Oligopep_ABC_C"/>
</dbReference>
<keyword evidence="4 6" id="KW-0067">ATP-binding</keyword>
<dbReference type="SMART" id="SM00382">
    <property type="entry name" value="AAA"/>
    <property type="match status" value="1"/>
</dbReference>
<dbReference type="PANTHER" id="PTHR43776:SF7">
    <property type="entry name" value="D,D-DIPEPTIDE TRANSPORT ATP-BINDING PROTEIN DDPF-RELATED"/>
    <property type="match status" value="1"/>
</dbReference>
<dbReference type="InterPro" id="IPR050319">
    <property type="entry name" value="ABC_transp_ATP-bind"/>
</dbReference>
<evidence type="ECO:0000256" key="2">
    <source>
        <dbReference type="ARBA" id="ARBA00022448"/>
    </source>
</evidence>
<dbReference type="PROSITE" id="PS00211">
    <property type="entry name" value="ABC_TRANSPORTER_1"/>
    <property type="match status" value="1"/>
</dbReference>
<dbReference type="Pfam" id="PF08352">
    <property type="entry name" value="oligo_HPY"/>
    <property type="match status" value="1"/>
</dbReference>
<dbReference type="RefSeq" id="WP_011007855.1">
    <property type="nucleotide sequence ID" value="NZ_DUJP01000032.1"/>
</dbReference>
<dbReference type="SUPFAM" id="SSF52540">
    <property type="entry name" value="P-loop containing nucleoside triphosphate hydrolases"/>
    <property type="match status" value="1"/>
</dbReference>
<evidence type="ECO:0000256" key="4">
    <source>
        <dbReference type="ARBA" id="ARBA00022840"/>
    </source>
</evidence>
<dbReference type="GeneID" id="1465621"/>
<comment type="caution">
    <text evidence="6">The sequence shown here is derived from an EMBL/GenBank/DDBJ whole genome shotgun (WGS) entry which is preliminary data.</text>
</comment>
<evidence type="ECO:0000313" key="6">
    <source>
        <dbReference type="EMBL" id="HII47680.1"/>
    </source>
</evidence>
<dbReference type="Pfam" id="PF00005">
    <property type="entry name" value="ABC_tran"/>
    <property type="match status" value="1"/>
</dbReference>
<proteinExistence type="inferred from homology"/>
<dbReference type="Gene3D" id="3.40.50.300">
    <property type="entry name" value="P-loop containing nucleotide triphosphate hydrolases"/>
    <property type="match status" value="1"/>
</dbReference>
<accession>A0A832WHL5</accession>
<dbReference type="InterPro" id="IPR003593">
    <property type="entry name" value="AAA+_ATPase"/>
</dbReference>
<keyword evidence="2" id="KW-0813">Transport</keyword>
<dbReference type="GO" id="GO:0055085">
    <property type="term" value="P:transmembrane transport"/>
    <property type="evidence" value="ECO:0007669"/>
    <property type="project" value="UniProtKB-ARBA"/>
</dbReference>
<dbReference type="PANTHER" id="PTHR43776">
    <property type="entry name" value="TRANSPORT ATP-BINDING PROTEIN"/>
    <property type="match status" value="1"/>
</dbReference>
<dbReference type="GO" id="GO:0015833">
    <property type="term" value="P:peptide transport"/>
    <property type="evidence" value="ECO:0007669"/>
    <property type="project" value="InterPro"/>
</dbReference>
<evidence type="ECO:0000256" key="3">
    <source>
        <dbReference type="ARBA" id="ARBA00022741"/>
    </source>
</evidence>